<feature type="non-terminal residue" evidence="1">
    <location>
        <position position="1"/>
    </location>
</feature>
<reference evidence="1" key="1">
    <citation type="submission" date="2022-02" db="EMBL/GenBank/DDBJ databases">
        <title>Vibrio sp. nov., a new bacterium isolated from Bohai sea, China.</title>
        <authorList>
            <person name="Yuan Y."/>
        </authorList>
    </citation>
    <scope>NUCLEOTIDE SEQUENCE</scope>
    <source>
        <strain evidence="1">DBSS07</strain>
    </source>
</reference>
<accession>A0A9X3HSF7</accession>
<keyword evidence="2" id="KW-1185">Reference proteome</keyword>
<dbReference type="RefSeq" id="WP_265687614.1">
    <property type="nucleotide sequence ID" value="NZ_JAKRRX010000050.1"/>
</dbReference>
<organism evidence="1 2">
    <name type="scientific">Vibrio paucivorans</name>
    <dbReference type="NCBI Taxonomy" id="2829489"/>
    <lineage>
        <taxon>Bacteria</taxon>
        <taxon>Pseudomonadati</taxon>
        <taxon>Pseudomonadota</taxon>
        <taxon>Gammaproteobacteria</taxon>
        <taxon>Vibrionales</taxon>
        <taxon>Vibrionaceae</taxon>
        <taxon>Vibrio</taxon>
    </lineage>
</organism>
<dbReference type="Pfam" id="PF13148">
    <property type="entry name" value="DUF3987"/>
    <property type="match status" value="1"/>
</dbReference>
<evidence type="ECO:0000313" key="1">
    <source>
        <dbReference type="EMBL" id="MCW8334227.1"/>
    </source>
</evidence>
<name>A0A9X3HSF7_9VIBR</name>
<dbReference type="Proteomes" id="UP001155586">
    <property type="component" value="Unassembled WGS sequence"/>
</dbReference>
<proteinExistence type="predicted"/>
<dbReference type="AlphaFoldDB" id="A0A9X3HSF7"/>
<comment type="caution">
    <text evidence="1">The sequence shown here is derived from an EMBL/GenBank/DDBJ whole genome shotgun (WGS) entry which is preliminary data.</text>
</comment>
<dbReference type="InterPro" id="IPR025048">
    <property type="entry name" value="DUF3987"/>
</dbReference>
<protein>
    <submittedName>
        <fullName evidence="1">DUF3987 domain-containing protein</fullName>
    </submittedName>
</protein>
<dbReference type="EMBL" id="JAKRRX010000050">
    <property type="protein sequence ID" value="MCW8334227.1"/>
    <property type="molecule type" value="Genomic_DNA"/>
</dbReference>
<evidence type="ECO:0000313" key="2">
    <source>
        <dbReference type="Proteomes" id="UP001155586"/>
    </source>
</evidence>
<sequence>NLEQLTQTPRAMNLSAILAASSTSLQGLVDVENPLTGKAGPISLNLLTVAGSGERKSSLESKVIKGLKRFMLDDTKLLKRALVKHALIISECIETNDMNNK</sequence>
<gene>
    <name evidence="1" type="ORF">MD483_10370</name>
</gene>